<sequence length="630" mass="69645">MSDASNLIQEYKKLPSSGPRELTPTMIHSIEEADRPTKRGKKPETQKEVRVTKPTKGQTPKKRNDSDSEYVSPIIKPSTHTDSKSESSDEEASARGATPPHSPTPEVHVRSKAPSPTPVSIPVSIPPIFPITTSQPSTTIPISAPIFTEATSTTTTGVRTNVSDTGARSSATEPPFTIEPPVTTEPPVSNEPPVTTKPLSPTQSTETNTVLGGEDLEFDSTYFSPYRVQSDDDEDAPVTKSHLKAVTEKLNQLLSSSSANAYFEAALKVMFSSVVKEHDASLSVAAKAIEASTSQCQKASLAAASQKNSQIVNASVDNLQRSLQAERSNLEAARQAIEAANATLHANVNDRLTQLEVELAVENHIMDELDKHTSQLKMQNLRLRTATNELNDFKCEREVIRSSVGDVHSILFHLLDAHDPILTISIRRHLPDKLRPALDILSRIEGVSVTDVQPKEGGDKAKSQPPPEPKSTAKPKVNEASDSKRDKKKKKIGEDDTNDEDDVFEENPSKPFQKTKLSDKELEEKFKKETVELEKNRKEKEILEKKKSIFLEWTIYSLQRSTIDEPSTHWLEPVMSFGLENSKDVLFDMSFGLENSKDVLSCRSAIVLDLEFTEDYNCQGTEALYSREVH</sequence>
<feature type="compositionally biased region" description="Low complexity" evidence="2">
    <location>
        <begin position="172"/>
        <end position="196"/>
    </location>
</feature>
<feature type="coiled-coil region" evidence="1">
    <location>
        <begin position="519"/>
        <end position="548"/>
    </location>
</feature>
<feature type="coiled-coil region" evidence="1">
    <location>
        <begin position="369"/>
        <end position="396"/>
    </location>
</feature>
<keyword evidence="1" id="KW-0175">Coiled coil</keyword>
<evidence type="ECO:0000256" key="2">
    <source>
        <dbReference type="SAM" id="MobiDB-lite"/>
    </source>
</evidence>
<feature type="region of interest" description="Disordered" evidence="2">
    <location>
        <begin position="1"/>
        <end position="123"/>
    </location>
</feature>
<feature type="compositionally biased region" description="Basic and acidic residues" evidence="2">
    <location>
        <begin position="29"/>
        <end position="51"/>
    </location>
</feature>
<name>A0AA35ZDX9_LACSI</name>
<accession>A0AA35ZDX9</accession>
<proteinExistence type="predicted"/>
<feature type="compositionally biased region" description="Low complexity" evidence="2">
    <location>
        <begin position="155"/>
        <end position="165"/>
    </location>
</feature>
<feature type="region of interest" description="Disordered" evidence="2">
    <location>
        <begin position="155"/>
        <end position="209"/>
    </location>
</feature>
<evidence type="ECO:0000256" key="1">
    <source>
        <dbReference type="SAM" id="Coils"/>
    </source>
</evidence>
<feature type="coiled-coil region" evidence="1">
    <location>
        <begin position="316"/>
        <end position="343"/>
    </location>
</feature>
<feature type="compositionally biased region" description="Basic and acidic residues" evidence="2">
    <location>
        <begin position="453"/>
        <end position="462"/>
    </location>
</feature>
<dbReference type="EMBL" id="OX465082">
    <property type="protein sequence ID" value="CAI9290795.1"/>
    <property type="molecule type" value="Genomic_DNA"/>
</dbReference>
<evidence type="ECO:0000313" key="3">
    <source>
        <dbReference type="EMBL" id="CAI9290795.1"/>
    </source>
</evidence>
<feature type="compositionally biased region" description="Basic and acidic residues" evidence="2">
    <location>
        <begin position="476"/>
        <end position="485"/>
    </location>
</feature>
<evidence type="ECO:0000313" key="4">
    <source>
        <dbReference type="Proteomes" id="UP001177003"/>
    </source>
</evidence>
<gene>
    <name evidence="3" type="ORF">LSALG_LOCUS29971</name>
</gene>
<reference evidence="3" key="1">
    <citation type="submission" date="2023-04" db="EMBL/GenBank/DDBJ databases">
        <authorList>
            <person name="Vijverberg K."/>
            <person name="Xiong W."/>
            <person name="Schranz E."/>
        </authorList>
    </citation>
    <scope>NUCLEOTIDE SEQUENCE</scope>
</reference>
<protein>
    <submittedName>
        <fullName evidence="3">Uncharacterized protein</fullName>
    </submittedName>
</protein>
<feature type="compositionally biased region" description="Acidic residues" evidence="2">
    <location>
        <begin position="495"/>
        <end position="505"/>
    </location>
</feature>
<feature type="compositionally biased region" description="Polar residues" evidence="2">
    <location>
        <begin position="197"/>
        <end position="209"/>
    </location>
</feature>
<dbReference type="AlphaFoldDB" id="A0AA35ZDX9"/>
<organism evidence="3 4">
    <name type="scientific">Lactuca saligna</name>
    <name type="common">Willowleaf lettuce</name>
    <dbReference type="NCBI Taxonomy" id="75948"/>
    <lineage>
        <taxon>Eukaryota</taxon>
        <taxon>Viridiplantae</taxon>
        <taxon>Streptophyta</taxon>
        <taxon>Embryophyta</taxon>
        <taxon>Tracheophyta</taxon>
        <taxon>Spermatophyta</taxon>
        <taxon>Magnoliopsida</taxon>
        <taxon>eudicotyledons</taxon>
        <taxon>Gunneridae</taxon>
        <taxon>Pentapetalae</taxon>
        <taxon>asterids</taxon>
        <taxon>campanulids</taxon>
        <taxon>Asterales</taxon>
        <taxon>Asteraceae</taxon>
        <taxon>Cichorioideae</taxon>
        <taxon>Cichorieae</taxon>
        <taxon>Lactucinae</taxon>
        <taxon>Lactuca</taxon>
    </lineage>
</organism>
<feature type="region of interest" description="Disordered" evidence="2">
    <location>
        <begin position="450"/>
        <end position="518"/>
    </location>
</feature>
<keyword evidence="4" id="KW-1185">Reference proteome</keyword>
<dbReference type="Proteomes" id="UP001177003">
    <property type="component" value="Chromosome 6"/>
</dbReference>